<comment type="caution">
    <text evidence="2">The sequence shown here is derived from an EMBL/GenBank/DDBJ whole genome shotgun (WGS) entry which is preliminary data.</text>
</comment>
<feature type="transmembrane region" description="Helical" evidence="1">
    <location>
        <begin position="83"/>
        <end position="102"/>
    </location>
</feature>
<accession>W7J0B7</accession>
<dbReference type="AlphaFoldDB" id="W7J0B7"/>
<accession>A0A8E3BCU0</accession>
<keyword evidence="1" id="KW-1133">Transmembrane helix</keyword>
<feature type="transmembrane region" description="Helical" evidence="1">
    <location>
        <begin position="53"/>
        <end position="76"/>
    </location>
</feature>
<name>W7J0B7_9PSEU</name>
<evidence type="ECO:0000256" key="1">
    <source>
        <dbReference type="SAM" id="Phobius"/>
    </source>
</evidence>
<keyword evidence="1" id="KW-0472">Membrane</keyword>
<protein>
    <recommendedName>
        <fullName evidence="4">Integral membrane protein</fullName>
    </recommendedName>
</protein>
<dbReference type="Proteomes" id="UP000019277">
    <property type="component" value="Unassembled WGS sequence"/>
</dbReference>
<organism evidence="2 3">
    <name type="scientific">Actinokineospora spheciospongiae</name>
    <dbReference type="NCBI Taxonomy" id="909613"/>
    <lineage>
        <taxon>Bacteria</taxon>
        <taxon>Bacillati</taxon>
        <taxon>Actinomycetota</taxon>
        <taxon>Actinomycetes</taxon>
        <taxon>Pseudonocardiales</taxon>
        <taxon>Pseudonocardiaceae</taxon>
        <taxon>Actinokineospora</taxon>
    </lineage>
</organism>
<keyword evidence="3" id="KW-1185">Reference proteome</keyword>
<feature type="transmembrane region" description="Helical" evidence="1">
    <location>
        <begin position="122"/>
        <end position="138"/>
    </location>
</feature>
<dbReference type="RefSeq" id="WP_035281405.1">
    <property type="nucleotide sequence ID" value="NZ_AYXG01000079.1"/>
</dbReference>
<dbReference type="OrthoDB" id="3691820at2"/>
<evidence type="ECO:0008006" key="4">
    <source>
        <dbReference type="Google" id="ProtNLM"/>
    </source>
</evidence>
<dbReference type="EMBL" id="AYXG01000079">
    <property type="protein sequence ID" value="EWC62447.1"/>
    <property type="molecule type" value="Genomic_DNA"/>
</dbReference>
<sequence length="151" mass="15039">MSARLPAAAAAAGLATLVVGLFLPWFRSGAVLRDSFESVGVIRTLGFLRGTGWAWLPTAWFSLVPVVTLCVAAYALGLRRTSATLCLVVTILSGTVAGGAAVGQGSGDSSLGIAGTGPTTTAVGAVIAVVGAVGVLVGERRSARREAGGEQ</sequence>
<gene>
    <name evidence="2" type="ORF">UO65_2265</name>
</gene>
<evidence type="ECO:0000313" key="2">
    <source>
        <dbReference type="EMBL" id="EWC62447.1"/>
    </source>
</evidence>
<dbReference type="STRING" id="909613.UO65_2265"/>
<reference evidence="2 3" key="1">
    <citation type="journal article" date="2014" name="Genome Announc.">
        <title>Draft Genome Sequence of the Antitrypanosomally Active Sponge-Associated Bacterium Actinokineospora sp. Strain EG49.</title>
        <authorList>
            <person name="Harjes J."/>
            <person name="Ryu T."/>
            <person name="Abdelmohsen U.R."/>
            <person name="Moitinho-Silva L."/>
            <person name="Horn H."/>
            <person name="Ravasi T."/>
            <person name="Hentschel U."/>
        </authorList>
    </citation>
    <scope>NUCLEOTIDE SEQUENCE [LARGE SCALE GENOMIC DNA]</scope>
    <source>
        <strain evidence="2 3">EG49</strain>
    </source>
</reference>
<evidence type="ECO:0000313" key="3">
    <source>
        <dbReference type="Proteomes" id="UP000019277"/>
    </source>
</evidence>
<keyword evidence="1" id="KW-0812">Transmembrane</keyword>
<proteinExistence type="predicted"/>
<dbReference type="eggNOG" id="ENOG502ZK1T">
    <property type="taxonomic scope" value="Bacteria"/>
</dbReference>